<evidence type="ECO:0000256" key="3">
    <source>
        <dbReference type="ARBA" id="ARBA00022692"/>
    </source>
</evidence>
<keyword evidence="2" id="KW-1003">Cell membrane</keyword>
<dbReference type="Pfam" id="PF02653">
    <property type="entry name" value="BPD_transp_2"/>
    <property type="match status" value="1"/>
</dbReference>
<organism evidence="8 9">
    <name type="scientific">Geodermatophilus maliterrae</name>
    <dbReference type="NCBI Taxonomy" id="3162531"/>
    <lineage>
        <taxon>Bacteria</taxon>
        <taxon>Bacillati</taxon>
        <taxon>Actinomycetota</taxon>
        <taxon>Actinomycetes</taxon>
        <taxon>Geodermatophilales</taxon>
        <taxon>Geodermatophilaceae</taxon>
        <taxon>Geodermatophilus</taxon>
    </lineage>
</organism>
<feature type="transmembrane region" description="Helical" evidence="7">
    <location>
        <begin position="66"/>
        <end position="85"/>
    </location>
</feature>
<evidence type="ECO:0000256" key="7">
    <source>
        <dbReference type="SAM" id="Phobius"/>
    </source>
</evidence>
<keyword evidence="3 7" id="KW-0812">Transmembrane</keyword>
<feature type="transmembrane region" description="Helical" evidence="7">
    <location>
        <begin position="36"/>
        <end position="54"/>
    </location>
</feature>
<keyword evidence="4 7" id="KW-1133">Transmembrane helix</keyword>
<dbReference type="CDD" id="cd06579">
    <property type="entry name" value="TM_PBP1_transp_AraH_like"/>
    <property type="match status" value="1"/>
</dbReference>
<feature type="region of interest" description="Disordered" evidence="6">
    <location>
        <begin position="347"/>
        <end position="388"/>
    </location>
</feature>
<evidence type="ECO:0000256" key="1">
    <source>
        <dbReference type="ARBA" id="ARBA00004651"/>
    </source>
</evidence>
<feature type="transmembrane region" description="Helical" evidence="7">
    <location>
        <begin position="116"/>
        <end position="139"/>
    </location>
</feature>
<dbReference type="PANTHER" id="PTHR32196:SF72">
    <property type="entry name" value="RIBOSE IMPORT PERMEASE PROTEIN RBSC"/>
    <property type="match status" value="1"/>
</dbReference>
<protein>
    <submittedName>
        <fullName evidence="8">ABC transporter permease</fullName>
    </submittedName>
</protein>
<name>A0ABV3XJT6_9ACTN</name>
<comment type="caution">
    <text evidence="8">The sequence shown here is derived from an EMBL/GenBank/DDBJ whole genome shotgun (WGS) entry which is preliminary data.</text>
</comment>
<accession>A0ABV3XJT6</accession>
<comment type="subcellular location">
    <subcellularLocation>
        <location evidence="1">Cell membrane</location>
        <topology evidence="1">Multi-pass membrane protein</topology>
    </subcellularLocation>
</comment>
<evidence type="ECO:0000313" key="9">
    <source>
        <dbReference type="Proteomes" id="UP001560045"/>
    </source>
</evidence>
<evidence type="ECO:0000256" key="4">
    <source>
        <dbReference type="ARBA" id="ARBA00022989"/>
    </source>
</evidence>
<sequence length="388" mass="38875">MSEGSTALTTGTGEAGAGRRERSGGGFLAGPVGRNLGLVVALAILCIVGVATAGDRFADVDNVLTILRAASVIGVVSVGMTFVIIGGGIDLSVGALVALASIWATTLATQQMAEDVHWIVMVFTALVVGAVAGLVNGVVIAYGRLAAFIATLAMLAAARGLAEIIANRRTQIVRDRDFLSFFAGDVLGIPTLVIIFALVAAAGWVLLNRTTFGRRTFAVGGNAEAARLAGIRVQRHTVKLYVLSGICCGIAAVMLMARTTTGSSTHGTLYELDAIAAVVIGGTLLIGGRGTIVGTVLGVLIFTTLGNVFTLNNLSSSAQAVARGVIIVAAVLLQQRIATGGFSFRRPSSGGSAGGPVLSGSPSGAVSGGTTAEGGPGGTQPASTGKTL</sequence>
<keyword evidence="9" id="KW-1185">Reference proteome</keyword>
<evidence type="ECO:0000256" key="6">
    <source>
        <dbReference type="SAM" id="MobiDB-lite"/>
    </source>
</evidence>
<evidence type="ECO:0000256" key="2">
    <source>
        <dbReference type="ARBA" id="ARBA00022475"/>
    </source>
</evidence>
<keyword evidence="5 7" id="KW-0472">Membrane</keyword>
<evidence type="ECO:0000256" key="5">
    <source>
        <dbReference type="ARBA" id="ARBA00023136"/>
    </source>
</evidence>
<feature type="transmembrane region" description="Helical" evidence="7">
    <location>
        <begin position="91"/>
        <end position="109"/>
    </location>
</feature>
<reference evidence="8 9" key="1">
    <citation type="submission" date="2024-06" db="EMBL/GenBank/DDBJ databases">
        <title>Draft genome sequence of Geodermatophilus badlandi, a novel member of the Geodermatophilaceae isolated from badland sedimentary rocks in the Red desert, Wyoming, USA.</title>
        <authorList>
            <person name="Ben Tekaya S."/>
            <person name="Nouioui I."/>
            <person name="Flores G.M."/>
            <person name="Shaal M.N."/>
            <person name="Bredoire F."/>
            <person name="Basile F."/>
            <person name="Van Diepen L."/>
            <person name="Ward N.L."/>
        </authorList>
    </citation>
    <scope>NUCLEOTIDE SEQUENCE [LARGE SCALE GENOMIC DNA]</scope>
    <source>
        <strain evidence="8 9">WL48A</strain>
    </source>
</reference>
<gene>
    <name evidence="8" type="ORF">ABQ292_20045</name>
</gene>
<feature type="transmembrane region" description="Helical" evidence="7">
    <location>
        <begin position="145"/>
        <end position="166"/>
    </location>
</feature>
<evidence type="ECO:0000313" key="8">
    <source>
        <dbReference type="EMBL" id="MEX5720661.1"/>
    </source>
</evidence>
<proteinExistence type="predicted"/>
<dbReference type="InterPro" id="IPR001851">
    <property type="entry name" value="ABC_transp_permease"/>
</dbReference>
<dbReference type="Proteomes" id="UP001560045">
    <property type="component" value="Unassembled WGS sequence"/>
</dbReference>
<dbReference type="PANTHER" id="PTHR32196">
    <property type="entry name" value="ABC TRANSPORTER PERMEASE PROTEIN YPHD-RELATED-RELATED"/>
    <property type="match status" value="1"/>
</dbReference>
<feature type="transmembrane region" description="Helical" evidence="7">
    <location>
        <begin position="238"/>
        <end position="257"/>
    </location>
</feature>
<dbReference type="RefSeq" id="WP_369209480.1">
    <property type="nucleotide sequence ID" value="NZ_JBFNXQ010000081.1"/>
</dbReference>
<dbReference type="EMBL" id="JBFNXQ010000081">
    <property type="protein sequence ID" value="MEX5720661.1"/>
    <property type="molecule type" value="Genomic_DNA"/>
</dbReference>
<feature type="compositionally biased region" description="Low complexity" evidence="6">
    <location>
        <begin position="347"/>
        <end position="370"/>
    </location>
</feature>
<feature type="transmembrane region" description="Helical" evidence="7">
    <location>
        <begin position="178"/>
        <end position="207"/>
    </location>
</feature>